<evidence type="ECO:0000259" key="6">
    <source>
        <dbReference type="Pfam" id="PF07980"/>
    </source>
</evidence>
<dbReference type="PROSITE" id="PS51257">
    <property type="entry name" value="PROKAR_LIPOPROTEIN"/>
    <property type="match status" value="1"/>
</dbReference>
<dbReference type="InterPro" id="IPR011990">
    <property type="entry name" value="TPR-like_helical_dom_sf"/>
</dbReference>
<keyword evidence="3" id="KW-0732">Signal</keyword>
<dbReference type="Gene3D" id="1.25.40.390">
    <property type="match status" value="1"/>
</dbReference>
<dbReference type="OrthoDB" id="9783641at2"/>
<organism evidence="7 8">
    <name type="scientific">Dyadobacter jejuensis</name>
    <dbReference type="NCBI Taxonomy" id="1082580"/>
    <lineage>
        <taxon>Bacteria</taxon>
        <taxon>Pseudomonadati</taxon>
        <taxon>Bacteroidota</taxon>
        <taxon>Cytophagia</taxon>
        <taxon>Cytophagales</taxon>
        <taxon>Spirosomataceae</taxon>
        <taxon>Dyadobacter</taxon>
    </lineage>
</organism>
<keyword evidence="8" id="KW-1185">Reference proteome</keyword>
<protein>
    <submittedName>
        <fullName evidence="7">Putative outer membrane starch-binding protein</fullName>
    </submittedName>
</protein>
<sequence length="512" mass="56572">MKNISIYQILASAACMSLFIGCTDLVNEEKDSIVRSSEGGGFTAGNPTELLASAYKDLGTYTDQAGIYALGMHTSAEMIPPTRGVDWGDNGVWRTLDSHTWDASHTYIRDAWNNLNQRAYKANEIIASNPTPAQKAEAQFLRAFNMFHVMDYWGVTPFREVTQGADELPRVLTRSEAFDFIVKDLEEALPNLANIGPGANNGVASKAAANFLLAKLYLNKAIYKSNLGEVSYTFDNADMAKVEQYVDAIEANGYSLESSYFKNFTSNASNEIIFVSLEGTPQNRWMMTLHYDQDPSGWNGFTTLADFYDTFEDTDIRKGLPPVEDGTEFSWLGKGFLIGQQRGPVKDSKGEYVTDADGKILIEDIIDSRSNKPLMFSRDVPLAGAATEKGIRVIKYHPADAGKYVLMRFGEAYMMKAEALFRSGNTAGALEMINDLRTQNKASALASLTADNLFEEIGRELYWEGGKRTIEIRFGKFVNGEGATVNDPHTVLYPIPSTAIVSNPNLNQNPGY</sequence>
<feature type="domain" description="RagB/SusD" evidence="6">
    <location>
        <begin position="403"/>
        <end position="512"/>
    </location>
</feature>
<dbReference type="GO" id="GO:0009279">
    <property type="term" value="C:cell outer membrane"/>
    <property type="evidence" value="ECO:0007669"/>
    <property type="project" value="UniProtKB-SubCell"/>
</dbReference>
<evidence type="ECO:0000256" key="3">
    <source>
        <dbReference type="ARBA" id="ARBA00022729"/>
    </source>
</evidence>
<gene>
    <name evidence="7" type="ORF">CLV98_101599</name>
</gene>
<keyword evidence="4" id="KW-0472">Membrane</keyword>
<accession>A0A316ARU6</accession>
<dbReference type="InterPro" id="IPR012944">
    <property type="entry name" value="SusD_RagB_dom"/>
</dbReference>
<comment type="caution">
    <text evidence="7">The sequence shown here is derived from an EMBL/GenBank/DDBJ whole genome shotgun (WGS) entry which is preliminary data.</text>
</comment>
<evidence type="ECO:0000256" key="2">
    <source>
        <dbReference type="ARBA" id="ARBA00006275"/>
    </source>
</evidence>
<keyword evidence="5" id="KW-0998">Cell outer membrane</keyword>
<dbReference type="AlphaFoldDB" id="A0A316ARU6"/>
<comment type="subcellular location">
    <subcellularLocation>
        <location evidence="1">Cell outer membrane</location>
    </subcellularLocation>
</comment>
<dbReference type="SUPFAM" id="SSF48452">
    <property type="entry name" value="TPR-like"/>
    <property type="match status" value="1"/>
</dbReference>
<comment type="similarity">
    <text evidence="2">Belongs to the SusD family.</text>
</comment>
<dbReference type="Proteomes" id="UP000245880">
    <property type="component" value="Unassembled WGS sequence"/>
</dbReference>
<proteinExistence type="inferred from homology"/>
<evidence type="ECO:0000313" key="7">
    <source>
        <dbReference type="EMBL" id="PWJ60415.1"/>
    </source>
</evidence>
<name>A0A316ARU6_9BACT</name>
<dbReference type="EMBL" id="QGDT01000001">
    <property type="protein sequence ID" value="PWJ60415.1"/>
    <property type="molecule type" value="Genomic_DNA"/>
</dbReference>
<reference evidence="7 8" key="1">
    <citation type="submission" date="2018-03" db="EMBL/GenBank/DDBJ databases">
        <title>Genomic Encyclopedia of Archaeal and Bacterial Type Strains, Phase II (KMG-II): from individual species to whole genera.</title>
        <authorList>
            <person name="Goeker M."/>
        </authorList>
    </citation>
    <scope>NUCLEOTIDE SEQUENCE [LARGE SCALE GENOMIC DNA]</scope>
    <source>
        <strain evidence="7 8">DSM 100346</strain>
    </source>
</reference>
<evidence type="ECO:0000256" key="5">
    <source>
        <dbReference type="ARBA" id="ARBA00023237"/>
    </source>
</evidence>
<evidence type="ECO:0000256" key="4">
    <source>
        <dbReference type="ARBA" id="ARBA00023136"/>
    </source>
</evidence>
<evidence type="ECO:0000313" key="8">
    <source>
        <dbReference type="Proteomes" id="UP000245880"/>
    </source>
</evidence>
<evidence type="ECO:0000256" key="1">
    <source>
        <dbReference type="ARBA" id="ARBA00004442"/>
    </source>
</evidence>
<dbReference type="RefSeq" id="WP_109672618.1">
    <property type="nucleotide sequence ID" value="NZ_QGDT01000001.1"/>
</dbReference>
<dbReference type="Pfam" id="PF07980">
    <property type="entry name" value="SusD_RagB"/>
    <property type="match status" value="1"/>
</dbReference>